<feature type="coiled-coil region" evidence="10">
    <location>
        <begin position="332"/>
        <end position="401"/>
    </location>
</feature>
<reference evidence="13" key="1">
    <citation type="journal article" date="2017" name="bioRxiv">
        <title>Comparative analysis of the genomes of Stylophora pistillata and Acropora digitifera provides evidence for extensive differences between species of corals.</title>
        <authorList>
            <person name="Voolstra C.R."/>
            <person name="Li Y."/>
            <person name="Liew Y.J."/>
            <person name="Baumgarten S."/>
            <person name="Zoccola D."/>
            <person name="Flot J.-F."/>
            <person name="Tambutte S."/>
            <person name="Allemand D."/>
            <person name="Aranda M."/>
        </authorList>
    </citation>
    <scope>NUCLEOTIDE SEQUENCE [LARGE SCALE GENOMIC DNA]</scope>
</reference>
<keyword evidence="6" id="KW-0969">Cilium</keyword>
<keyword evidence="10" id="KW-0175">Coiled coil</keyword>
<evidence type="ECO:0000256" key="10">
    <source>
        <dbReference type="SAM" id="Coils"/>
    </source>
</evidence>
<evidence type="ECO:0000256" key="3">
    <source>
        <dbReference type="ARBA" id="ARBA00013738"/>
    </source>
</evidence>
<dbReference type="AlphaFoldDB" id="A0A2B4RR05"/>
<evidence type="ECO:0000313" key="13">
    <source>
        <dbReference type="Proteomes" id="UP000225706"/>
    </source>
</evidence>
<feature type="coiled-coil region" evidence="10">
    <location>
        <begin position="113"/>
        <end position="191"/>
    </location>
</feature>
<dbReference type="EMBL" id="LSMT01000395">
    <property type="protein sequence ID" value="PFX18748.1"/>
    <property type="molecule type" value="Genomic_DNA"/>
</dbReference>
<dbReference type="Gene3D" id="1.20.5.190">
    <property type="match status" value="1"/>
</dbReference>
<dbReference type="GO" id="GO:0005737">
    <property type="term" value="C:cytoplasm"/>
    <property type="evidence" value="ECO:0007669"/>
    <property type="project" value="TreeGrafter"/>
</dbReference>
<dbReference type="PROSITE" id="PS50096">
    <property type="entry name" value="IQ"/>
    <property type="match status" value="1"/>
</dbReference>
<feature type="compositionally biased region" description="Basic residues" evidence="11">
    <location>
        <begin position="418"/>
        <end position="441"/>
    </location>
</feature>
<dbReference type="PANTHER" id="PTHR14871">
    <property type="entry name" value="DYNEIN REGULATORY COMPLEX PROTEIN 9"/>
    <property type="match status" value="1"/>
</dbReference>
<evidence type="ECO:0000256" key="6">
    <source>
        <dbReference type="ARBA" id="ARBA00023069"/>
    </source>
</evidence>
<keyword evidence="7" id="KW-0206">Cytoskeleton</keyword>
<dbReference type="InterPro" id="IPR000048">
    <property type="entry name" value="IQ_motif_EF-hand-BS"/>
</dbReference>
<dbReference type="Pfam" id="PF00612">
    <property type="entry name" value="IQ"/>
    <property type="match status" value="1"/>
</dbReference>
<dbReference type="GO" id="GO:0031514">
    <property type="term" value="C:motile cilium"/>
    <property type="evidence" value="ECO:0007669"/>
    <property type="project" value="TreeGrafter"/>
</dbReference>
<evidence type="ECO:0000256" key="1">
    <source>
        <dbReference type="ARBA" id="ARBA00004611"/>
    </source>
</evidence>
<comment type="caution">
    <text evidence="12">The sequence shown here is derived from an EMBL/GenBank/DDBJ whole genome shotgun (WGS) entry which is preliminary data.</text>
</comment>
<evidence type="ECO:0000313" key="12">
    <source>
        <dbReference type="EMBL" id="PFX18748.1"/>
    </source>
</evidence>
<keyword evidence="5" id="KW-0282">Flagellum</keyword>
<name>A0A2B4RR05_STYPI</name>
<dbReference type="CDD" id="cd23766">
    <property type="entry name" value="IQCG"/>
    <property type="match status" value="1"/>
</dbReference>
<evidence type="ECO:0000256" key="5">
    <source>
        <dbReference type="ARBA" id="ARBA00022846"/>
    </source>
</evidence>
<keyword evidence="13" id="KW-1185">Reference proteome</keyword>
<accession>A0A2B4RR05</accession>
<dbReference type="STRING" id="50429.A0A2B4RR05"/>
<keyword evidence="8" id="KW-0966">Cell projection</keyword>
<gene>
    <name evidence="12" type="primary">IQCG</name>
    <name evidence="12" type="ORF">AWC38_SpisGene16867</name>
</gene>
<evidence type="ECO:0000256" key="7">
    <source>
        <dbReference type="ARBA" id="ARBA00023212"/>
    </source>
</evidence>
<evidence type="ECO:0000256" key="11">
    <source>
        <dbReference type="SAM" id="MobiDB-lite"/>
    </source>
</evidence>
<evidence type="ECO:0000256" key="8">
    <source>
        <dbReference type="ARBA" id="ARBA00023273"/>
    </source>
</evidence>
<evidence type="ECO:0000256" key="9">
    <source>
        <dbReference type="ARBA" id="ARBA00032183"/>
    </source>
</evidence>
<sequence>MLSSLDTIHISAVLEDCIDQLAILGHIMPPSLEGKQDAAQIVDDELGQILRDQRDLESRYEVLVNQRDDPNSNNRGLLKVQDLQAHSVAKSLRENTNALNRSFKQNPLTNDSLSKIQADRKFLQDVMEETLEEIVTRKSFDSLVRAVNKEKEKKAGLQQTILKEEESRKLVKTLQRQLLEVKKEKESEIQVRVSCTQKRCQQGENSLKEDLETLHYKIDEEARVNSEIETYLRQHHQTDRHRQTDTDRQTQTDRHRQTDTDRQTQTDRHRQTDTDRQTQTDRHRQTDTDRQTQTDRHRQTDTDRQTQTDRHRQTDNLYISTIILEEKVEYWMDKYDRDVEQKQHELDVLKASKANDLAKLQELTQKYSEYEKVVIEDRVAKEQARRKAEQELEELKSAVKIQSWWRGTMVRKQLGPYSKKKKKKGKKGKKSGKKGGKKKKK</sequence>
<feature type="region of interest" description="Disordered" evidence="11">
    <location>
        <begin position="233"/>
        <end position="313"/>
    </location>
</feature>
<dbReference type="PANTHER" id="PTHR14871:SF1">
    <property type="entry name" value="DYNEIN REGULATORY COMPLEX PROTEIN 9"/>
    <property type="match status" value="1"/>
</dbReference>
<evidence type="ECO:0000256" key="4">
    <source>
        <dbReference type="ARBA" id="ARBA00022490"/>
    </source>
</evidence>
<dbReference type="GO" id="GO:0044782">
    <property type="term" value="P:cilium organization"/>
    <property type="evidence" value="ECO:0007669"/>
    <property type="project" value="TreeGrafter"/>
</dbReference>
<feature type="region of interest" description="Disordered" evidence="11">
    <location>
        <begin position="412"/>
        <end position="441"/>
    </location>
</feature>
<protein>
    <recommendedName>
        <fullName evidence="3">Dynein regulatory complex protein 9</fullName>
    </recommendedName>
    <alternativeName>
        <fullName evidence="9">IQ domain-containing protein G</fullName>
    </alternativeName>
</protein>
<proteinExistence type="inferred from homology"/>
<dbReference type="OrthoDB" id="10254713at2759"/>
<comment type="subcellular location">
    <subcellularLocation>
        <location evidence="1">Cytoplasm</location>
        <location evidence="1">Cytoskeleton</location>
        <location evidence="1">Flagellum axoneme</location>
    </subcellularLocation>
</comment>
<dbReference type="InterPro" id="IPR042618">
    <property type="entry name" value="IQCG"/>
</dbReference>
<comment type="similarity">
    <text evidence="2">Belongs to the DRC9 family.</text>
</comment>
<evidence type="ECO:0000256" key="2">
    <source>
        <dbReference type="ARBA" id="ARBA00008222"/>
    </source>
</evidence>
<keyword evidence="4" id="KW-0963">Cytoplasm</keyword>
<dbReference type="Proteomes" id="UP000225706">
    <property type="component" value="Unassembled WGS sequence"/>
</dbReference>
<dbReference type="SMART" id="SM00015">
    <property type="entry name" value="IQ"/>
    <property type="match status" value="1"/>
</dbReference>
<organism evidence="12 13">
    <name type="scientific">Stylophora pistillata</name>
    <name type="common">Smooth cauliflower coral</name>
    <dbReference type="NCBI Taxonomy" id="50429"/>
    <lineage>
        <taxon>Eukaryota</taxon>
        <taxon>Metazoa</taxon>
        <taxon>Cnidaria</taxon>
        <taxon>Anthozoa</taxon>
        <taxon>Hexacorallia</taxon>
        <taxon>Scleractinia</taxon>
        <taxon>Astrocoeniina</taxon>
        <taxon>Pocilloporidae</taxon>
        <taxon>Stylophora</taxon>
    </lineage>
</organism>